<dbReference type="VEuPathDB" id="AmoebaDB:FDP41_011839"/>
<organism evidence="2 3">
    <name type="scientific">Naegleria fowleri</name>
    <name type="common">Brain eating amoeba</name>
    <dbReference type="NCBI Taxonomy" id="5763"/>
    <lineage>
        <taxon>Eukaryota</taxon>
        <taxon>Discoba</taxon>
        <taxon>Heterolobosea</taxon>
        <taxon>Tetramitia</taxon>
        <taxon>Eutetramitia</taxon>
        <taxon>Vahlkampfiidae</taxon>
        <taxon>Naegleria</taxon>
    </lineage>
</organism>
<feature type="compositionally biased region" description="Low complexity" evidence="1">
    <location>
        <begin position="217"/>
        <end position="250"/>
    </location>
</feature>
<sequence>MIQSSSQSSSKLVSSFDEYGLSFSSTGINTSHPLDSFFPSCENSCDCPSHGGEEEGSLMLNLDVNDFMTCYLHMKSSSNTTSTTTTTTTTTTHCSTLNFFFIQNAQNSSTTTIAAKNMENFSTLLTSPPHKPSCSTVPTLIPTTTTPSQSCKSPSAPQLLFVHANSKQQQQPSLKNTTRCQNSSTNPPNPESMQFTFPSWTFHLVDTSTSPEESNVSKTSSLFSPSSSSSSSDRNSSHGESSSSSSTSLITMGTAASTTSTISSSEKNFHNNGFKFKVQTISPFHSL</sequence>
<accession>A0A6A5C898</accession>
<dbReference type="Proteomes" id="UP000444721">
    <property type="component" value="Unassembled WGS sequence"/>
</dbReference>
<name>A0A6A5C898_NAEFO</name>
<feature type="region of interest" description="Disordered" evidence="1">
    <location>
        <begin position="209"/>
        <end position="250"/>
    </location>
</feature>
<protein>
    <submittedName>
        <fullName evidence="2">Uncharacterized protein</fullName>
    </submittedName>
</protein>
<gene>
    <name evidence="2" type="ORF">FDP41_011839</name>
</gene>
<proteinExistence type="predicted"/>
<dbReference type="AlphaFoldDB" id="A0A6A5C898"/>
<dbReference type="EMBL" id="VFQX01000012">
    <property type="protein sequence ID" value="KAF0981978.1"/>
    <property type="molecule type" value="Genomic_DNA"/>
</dbReference>
<keyword evidence="3" id="KW-1185">Reference proteome</keyword>
<reference evidence="2 3" key="1">
    <citation type="journal article" date="2019" name="Sci. Rep.">
        <title>Nanopore sequencing improves the draft genome of the human pathogenic amoeba Naegleria fowleri.</title>
        <authorList>
            <person name="Liechti N."/>
            <person name="Schurch N."/>
            <person name="Bruggmann R."/>
            <person name="Wittwer M."/>
        </authorList>
    </citation>
    <scope>NUCLEOTIDE SEQUENCE [LARGE SCALE GENOMIC DNA]</scope>
    <source>
        <strain evidence="2 3">ATCC 30894</strain>
    </source>
</reference>
<evidence type="ECO:0000313" key="2">
    <source>
        <dbReference type="EMBL" id="KAF0981978.1"/>
    </source>
</evidence>
<comment type="caution">
    <text evidence="2">The sequence shown here is derived from an EMBL/GenBank/DDBJ whole genome shotgun (WGS) entry which is preliminary data.</text>
</comment>
<dbReference type="VEuPathDB" id="AmoebaDB:NfTy_022070"/>
<dbReference type="RefSeq" id="XP_044566691.1">
    <property type="nucleotide sequence ID" value="XM_044702292.1"/>
</dbReference>
<evidence type="ECO:0000256" key="1">
    <source>
        <dbReference type="SAM" id="MobiDB-lite"/>
    </source>
</evidence>
<dbReference type="GeneID" id="68119054"/>
<evidence type="ECO:0000313" key="3">
    <source>
        <dbReference type="Proteomes" id="UP000444721"/>
    </source>
</evidence>
<feature type="region of interest" description="Disordered" evidence="1">
    <location>
        <begin position="165"/>
        <end position="195"/>
    </location>
</feature>